<evidence type="ECO:0000313" key="3">
    <source>
        <dbReference type="Proteomes" id="UP001597206"/>
    </source>
</evidence>
<dbReference type="Pfam" id="PF02120">
    <property type="entry name" value="Flg_hook"/>
    <property type="match status" value="1"/>
</dbReference>
<dbReference type="InterPro" id="IPR021136">
    <property type="entry name" value="Flagellar_hook_control-like_C"/>
</dbReference>
<dbReference type="InterPro" id="IPR038610">
    <property type="entry name" value="FliK-like_C_sf"/>
</dbReference>
<accession>A0ABW3P8Y3</accession>
<organism evidence="2 3">
    <name type="scientific">Methylophilus flavus</name>
    <dbReference type="NCBI Taxonomy" id="640084"/>
    <lineage>
        <taxon>Bacteria</taxon>
        <taxon>Pseudomonadati</taxon>
        <taxon>Pseudomonadota</taxon>
        <taxon>Betaproteobacteria</taxon>
        <taxon>Nitrosomonadales</taxon>
        <taxon>Methylophilaceae</taxon>
        <taxon>Methylophilus</taxon>
    </lineage>
</organism>
<evidence type="ECO:0000259" key="1">
    <source>
        <dbReference type="Pfam" id="PF02120"/>
    </source>
</evidence>
<sequence>MIPIQQVLANRFVAQETESLRAVSSILPVEGAQSEAPLWSRLRPGMQFTGMILQKESNVANGSELANFKVQVQLPNQQPAVVQMQLPAHLAQQQALQMQYLGQAATGKDAQSVYPQVRWGIQTQPKTADQPATSLVTTGLLTASQSDTADNLPQLLGAMAGQTASQVDLSNPAQQLQRWLNSPMFQQQANALQAQAIVSHSPQKPQVLAQDLKHALDSSGLFYESHLKDAALGSRPWHQLLQEPQNKPNFMPPEMVAQQLQVLEQQRLAWHGEVWPGQSMHWEISERESSVQSADDPALNAIQSNMKLQLPQLGEVSVRITMVNGRFSIRVQPEEDSAFTAMQSSRSGLAANLQSAGLTLESLQITSDAHEADRQQYAAG</sequence>
<feature type="domain" description="Flagellar hook-length control protein-like C-terminal" evidence="1">
    <location>
        <begin position="304"/>
        <end position="369"/>
    </location>
</feature>
<dbReference type="EMBL" id="JBHTLN010000001">
    <property type="protein sequence ID" value="MFD1121548.1"/>
    <property type="molecule type" value="Genomic_DNA"/>
</dbReference>
<keyword evidence="2" id="KW-0969">Cilium</keyword>
<gene>
    <name evidence="2" type="ORF">ACFQ2T_03450</name>
</gene>
<protein>
    <submittedName>
        <fullName evidence="2">Flagellar hook-length control protein FliK</fullName>
    </submittedName>
</protein>
<keyword evidence="2" id="KW-0966">Cell projection</keyword>
<dbReference type="Proteomes" id="UP001597206">
    <property type="component" value="Unassembled WGS sequence"/>
</dbReference>
<comment type="caution">
    <text evidence="2">The sequence shown here is derived from an EMBL/GenBank/DDBJ whole genome shotgun (WGS) entry which is preliminary data.</text>
</comment>
<dbReference type="Gene3D" id="3.30.750.140">
    <property type="match status" value="1"/>
</dbReference>
<proteinExistence type="predicted"/>
<name>A0ABW3P8Y3_9PROT</name>
<keyword evidence="2" id="KW-0282">Flagellum</keyword>
<dbReference type="RefSeq" id="WP_379030551.1">
    <property type="nucleotide sequence ID" value="NZ_JBHTLN010000001.1"/>
</dbReference>
<evidence type="ECO:0000313" key="2">
    <source>
        <dbReference type="EMBL" id="MFD1121548.1"/>
    </source>
</evidence>
<reference evidence="3" key="1">
    <citation type="journal article" date="2019" name="Int. J. Syst. Evol. Microbiol.">
        <title>The Global Catalogue of Microorganisms (GCM) 10K type strain sequencing project: providing services to taxonomists for standard genome sequencing and annotation.</title>
        <authorList>
            <consortium name="The Broad Institute Genomics Platform"/>
            <consortium name="The Broad Institute Genome Sequencing Center for Infectious Disease"/>
            <person name="Wu L."/>
            <person name="Ma J."/>
        </authorList>
    </citation>
    <scope>NUCLEOTIDE SEQUENCE [LARGE SCALE GENOMIC DNA]</scope>
    <source>
        <strain evidence="3">CCUG 58411</strain>
    </source>
</reference>
<keyword evidence="3" id="KW-1185">Reference proteome</keyword>